<gene>
    <name evidence="2" type="ORF">HF519_27970</name>
</gene>
<evidence type="ECO:0000313" key="3">
    <source>
        <dbReference type="Proteomes" id="UP000586918"/>
    </source>
</evidence>
<feature type="region of interest" description="Disordered" evidence="1">
    <location>
        <begin position="1"/>
        <end position="20"/>
    </location>
</feature>
<proteinExistence type="predicted"/>
<name>A0A848DS44_9PSEU</name>
<reference evidence="2 3" key="1">
    <citation type="submission" date="2020-04" db="EMBL/GenBank/DDBJ databases">
        <authorList>
            <person name="Klaysubun C."/>
            <person name="Duangmal K."/>
            <person name="Lipun K."/>
        </authorList>
    </citation>
    <scope>NUCLEOTIDE SEQUENCE [LARGE SCALE GENOMIC DNA]</scope>
    <source>
        <strain evidence="2 3">DSM 45300</strain>
    </source>
</reference>
<dbReference type="RefSeq" id="WP_169415983.1">
    <property type="nucleotide sequence ID" value="NZ_JAAXKZ010000175.1"/>
</dbReference>
<organism evidence="2 3">
    <name type="scientific">Pseudonocardia bannensis</name>
    <dbReference type="NCBI Taxonomy" id="630973"/>
    <lineage>
        <taxon>Bacteria</taxon>
        <taxon>Bacillati</taxon>
        <taxon>Actinomycetota</taxon>
        <taxon>Actinomycetes</taxon>
        <taxon>Pseudonocardiales</taxon>
        <taxon>Pseudonocardiaceae</taxon>
        <taxon>Pseudonocardia</taxon>
    </lineage>
</organism>
<feature type="compositionally biased region" description="Basic and acidic residues" evidence="1">
    <location>
        <begin position="9"/>
        <end position="20"/>
    </location>
</feature>
<dbReference type="EMBL" id="JAAXKZ010000175">
    <property type="protein sequence ID" value="NMH95323.1"/>
    <property type="molecule type" value="Genomic_DNA"/>
</dbReference>
<keyword evidence="3" id="KW-1185">Reference proteome</keyword>
<accession>A0A848DS44</accession>
<dbReference type="AlphaFoldDB" id="A0A848DS44"/>
<comment type="caution">
    <text evidence="2">The sequence shown here is derived from an EMBL/GenBank/DDBJ whole genome shotgun (WGS) entry which is preliminary data.</text>
</comment>
<dbReference type="Proteomes" id="UP000586918">
    <property type="component" value="Unassembled WGS sequence"/>
</dbReference>
<evidence type="ECO:0000313" key="2">
    <source>
        <dbReference type="EMBL" id="NMH95323.1"/>
    </source>
</evidence>
<sequence>MRSSATVENPRRPGTQDHVRRAFTGIDAYRAARVGELLGLGQVRVEPLR</sequence>
<protein>
    <submittedName>
        <fullName evidence="2">Uncharacterized protein</fullName>
    </submittedName>
</protein>
<evidence type="ECO:0000256" key="1">
    <source>
        <dbReference type="SAM" id="MobiDB-lite"/>
    </source>
</evidence>